<keyword evidence="9" id="KW-0472">Membrane</keyword>
<dbReference type="InterPro" id="IPR050482">
    <property type="entry name" value="Sensor_HK_TwoCompSys"/>
</dbReference>
<keyword evidence="9" id="KW-1133">Transmembrane helix</keyword>
<feature type="domain" description="Histidine kinase/HSP90-like ATPase" evidence="10">
    <location>
        <begin position="294"/>
        <end position="383"/>
    </location>
</feature>
<evidence type="ECO:0000256" key="7">
    <source>
        <dbReference type="ARBA" id="ARBA00022840"/>
    </source>
</evidence>
<dbReference type="GO" id="GO:0016020">
    <property type="term" value="C:membrane"/>
    <property type="evidence" value="ECO:0007669"/>
    <property type="project" value="InterPro"/>
</dbReference>
<keyword evidence="8" id="KW-0902">Two-component regulatory system</keyword>
<dbReference type="Gene3D" id="3.30.565.10">
    <property type="entry name" value="Histidine kinase-like ATPase, C-terminal domain"/>
    <property type="match status" value="1"/>
</dbReference>
<evidence type="ECO:0000259" key="10">
    <source>
        <dbReference type="Pfam" id="PF02518"/>
    </source>
</evidence>
<evidence type="ECO:0000256" key="9">
    <source>
        <dbReference type="SAM" id="Phobius"/>
    </source>
</evidence>
<keyword evidence="13" id="KW-1185">Reference proteome</keyword>
<keyword evidence="7" id="KW-0067">ATP-binding</keyword>
<organism evidence="12 13">
    <name type="scientific">Propioniciclava coleopterorum</name>
    <dbReference type="NCBI Taxonomy" id="2714937"/>
    <lineage>
        <taxon>Bacteria</taxon>
        <taxon>Bacillati</taxon>
        <taxon>Actinomycetota</taxon>
        <taxon>Actinomycetes</taxon>
        <taxon>Propionibacteriales</taxon>
        <taxon>Propionibacteriaceae</taxon>
        <taxon>Propioniciclava</taxon>
    </lineage>
</organism>
<dbReference type="Proteomes" id="UP000501058">
    <property type="component" value="Chromosome"/>
</dbReference>
<evidence type="ECO:0000313" key="12">
    <source>
        <dbReference type="EMBL" id="QIK72095.1"/>
    </source>
</evidence>
<evidence type="ECO:0000256" key="4">
    <source>
        <dbReference type="ARBA" id="ARBA00022679"/>
    </source>
</evidence>
<dbReference type="PANTHER" id="PTHR24421:SF10">
    <property type="entry name" value="NITRATE_NITRITE SENSOR PROTEIN NARQ"/>
    <property type="match status" value="1"/>
</dbReference>
<keyword evidence="9" id="KW-0812">Transmembrane</keyword>
<sequence>MRAWIGHLVAAAASVVTMGATAKLATRIDLGMPHQRPTIGPPDTEPLPLLLTGGIWVAAAGLLLLRVRPRLGFTMVCAGLVLYGLTGGPGFGMFVPASVGAALLVARSGLRSAAPFLALVPLALWSPDWTREALGTGDLNTWRGVVTGTVWALLPALAVSVVASRRQAAARERADALERAASDERLRLAREIHDVVGHSLSMISLQSAVALRVLDADPGQARASLEAIRGASKDALAELRHTLGVFRGDEDVPRAPTPTLAAVARLVADVRASGVTVDLAPLPDADGLGAAEQAAAYRIVQESLTNAVRHAPGRAVSVRVERGPTGLDLRIVNDLSPDAAADAPLSEGGGLRGMRERATALGGTFRASREGGRFVVAATLPTDQETA</sequence>
<reference evidence="12 13" key="1">
    <citation type="submission" date="2020-03" db="EMBL/GenBank/DDBJ databases">
        <title>Propioniciclava sp. nov., isolated from Hydrophilus acuminatus.</title>
        <authorList>
            <person name="Hyun D.-W."/>
            <person name="Bae J.-W."/>
        </authorList>
    </citation>
    <scope>NUCLEOTIDE SEQUENCE [LARGE SCALE GENOMIC DNA]</scope>
    <source>
        <strain evidence="12 13">HDW11</strain>
    </source>
</reference>
<dbReference type="Gene3D" id="1.20.5.1930">
    <property type="match status" value="1"/>
</dbReference>
<keyword evidence="4" id="KW-0808">Transferase</keyword>
<feature type="domain" description="Signal transduction histidine kinase subgroup 3 dimerisation and phosphoacceptor" evidence="11">
    <location>
        <begin position="184"/>
        <end position="249"/>
    </location>
</feature>
<dbReference type="GO" id="GO:0000155">
    <property type="term" value="F:phosphorelay sensor kinase activity"/>
    <property type="evidence" value="ECO:0007669"/>
    <property type="project" value="InterPro"/>
</dbReference>
<evidence type="ECO:0000256" key="1">
    <source>
        <dbReference type="ARBA" id="ARBA00000085"/>
    </source>
</evidence>
<dbReference type="Pfam" id="PF07730">
    <property type="entry name" value="HisKA_3"/>
    <property type="match status" value="1"/>
</dbReference>
<name>A0A6G7Y5K5_9ACTN</name>
<evidence type="ECO:0000256" key="8">
    <source>
        <dbReference type="ARBA" id="ARBA00023012"/>
    </source>
</evidence>
<dbReference type="GO" id="GO:0005524">
    <property type="term" value="F:ATP binding"/>
    <property type="evidence" value="ECO:0007669"/>
    <property type="project" value="UniProtKB-KW"/>
</dbReference>
<evidence type="ECO:0000256" key="3">
    <source>
        <dbReference type="ARBA" id="ARBA00022553"/>
    </source>
</evidence>
<accession>A0A6G7Y5K5</accession>
<dbReference type="RefSeq" id="WP_166233121.1">
    <property type="nucleotide sequence ID" value="NZ_CP049865.1"/>
</dbReference>
<keyword evidence="5" id="KW-0547">Nucleotide-binding</keyword>
<dbReference type="InterPro" id="IPR036890">
    <property type="entry name" value="HATPase_C_sf"/>
</dbReference>
<dbReference type="InterPro" id="IPR003594">
    <property type="entry name" value="HATPase_dom"/>
</dbReference>
<dbReference type="SUPFAM" id="SSF55874">
    <property type="entry name" value="ATPase domain of HSP90 chaperone/DNA topoisomerase II/histidine kinase"/>
    <property type="match status" value="1"/>
</dbReference>
<dbReference type="PANTHER" id="PTHR24421">
    <property type="entry name" value="NITRATE/NITRITE SENSOR PROTEIN NARX-RELATED"/>
    <property type="match status" value="1"/>
</dbReference>
<dbReference type="GO" id="GO:0046983">
    <property type="term" value="F:protein dimerization activity"/>
    <property type="evidence" value="ECO:0007669"/>
    <property type="project" value="InterPro"/>
</dbReference>
<dbReference type="InterPro" id="IPR011712">
    <property type="entry name" value="Sig_transdc_His_kin_sub3_dim/P"/>
</dbReference>
<comment type="catalytic activity">
    <reaction evidence="1">
        <text>ATP + protein L-histidine = ADP + protein N-phospho-L-histidine.</text>
        <dbReference type="EC" id="2.7.13.3"/>
    </reaction>
</comment>
<dbReference type="Pfam" id="PF02518">
    <property type="entry name" value="HATPase_c"/>
    <property type="match status" value="1"/>
</dbReference>
<keyword evidence="3" id="KW-0597">Phosphoprotein</keyword>
<evidence type="ECO:0000256" key="5">
    <source>
        <dbReference type="ARBA" id="ARBA00022741"/>
    </source>
</evidence>
<feature type="transmembrane region" description="Helical" evidence="9">
    <location>
        <begin position="142"/>
        <end position="163"/>
    </location>
</feature>
<evidence type="ECO:0000259" key="11">
    <source>
        <dbReference type="Pfam" id="PF07730"/>
    </source>
</evidence>
<dbReference type="CDD" id="cd16917">
    <property type="entry name" value="HATPase_UhpB-NarQ-NarX-like"/>
    <property type="match status" value="1"/>
</dbReference>
<feature type="transmembrane region" description="Helical" evidence="9">
    <location>
        <begin position="46"/>
        <end position="65"/>
    </location>
</feature>
<keyword evidence="6 12" id="KW-0418">Kinase</keyword>
<proteinExistence type="predicted"/>
<feature type="transmembrane region" description="Helical" evidence="9">
    <location>
        <begin position="72"/>
        <end position="95"/>
    </location>
</feature>
<gene>
    <name evidence="12" type="ORF">G7070_07200</name>
</gene>
<evidence type="ECO:0000256" key="2">
    <source>
        <dbReference type="ARBA" id="ARBA00012438"/>
    </source>
</evidence>
<evidence type="ECO:0000256" key="6">
    <source>
        <dbReference type="ARBA" id="ARBA00022777"/>
    </source>
</evidence>
<dbReference type="EC" id="2.7.13.3" evidence="2"/>
<protein>
    <recommendedName>
        <fullName evidence="2">histidine kinase</fullName>
        <ecNumber evidence="2">2.7.13.3</ecNumber>
    </recommendedName>
</protein>
<evidence type="ECO:0000313" key="13">
    <source>
        <dbReference type="Proteomes" id="UP000501058"/>
    </source>
</evidence>
<dbReference type="EMBL" id="CP049865">
    <property type="protein sequence ID" value="QIK72095.1"/>
    <property type="molecule type" value="Genomic_DNA"/>
</dbReference>
<dbReference type="KEGG" id="prv:G7070_07200"/>
<dbReference type="AlphaFoldDB" id="A0A6G7Y5K5"/>